<dbReference type="GO" id="GO:0042802">
    <property type="term" value="F:identical protein binding"/>
    <property type="evidence" value="ECO:0007669"/>
    <property type="project" value="UniProtKB-ARBA"/>
</dbReference>
<evidence type="ECO:0000256" key="6">
    <source>
        <dbReference type="ARBA" id="ARBA00023125"/>
    </source>
</evidence>
<dbReference type="CDD" id="cd00383">
    <property type="entry name" value="trans_reg_C"/>
    <property type="match status" value="1"/>
</dbReference>
<dbReference type="PANTHER" id="PTHR48111">
    <property type="entry name" value="REGULATOR OF RPOS"/>
    <property type="match status" value="1"/>
</dbReference>
<accession>A0A0K0Y8L4</accession>
<dbReference type="GO" id="GO:0045893">
    <property type="term" value="P:positive regulation of DNA-templated transcription"/>
    <property type="evidence" value="ECO:0007669"/>
    <property type="project" value="UniProtKB-ARBA"/>
</dbReference>
<evidence type="ECO:0000256" key="3">
    <source>
        <dbReference type="ARBA" id="ARBA00022553"/>
    </source>
</evidence>
<dbReference type="Pfam" id="PF00072">
    <property type="entry name" value="Response_reg"/>
    <property type="match status" value="1"/>
</dbReference>
<evidence type="ECO:0000313" key="9">
    <source>
        <dbReference type="Proteomes" id="UP000067444"/>
    </source>
</evidence>
<reference evidence="8 9" key="1">
    <citation type="journal article" date="2015" name="Genome Announc.">
        <title>Closed Genome Sequence of Octadecabacter temperatus SB1, the First Mesophilic Species of the Genus Octadecabacter.</title>
        <authorList>
            <person name="Voget S."/>
            <person name="Billerbeck S."/>
            <person name="Simon M."/>
            <person name="Daniel R."/>
        </authorList>
    </citation>
    <scope>NUCLEOTIDE SEQUENCE [LARGE SCALE GENOMIC DNA]</scope>
    <source>
        <strain evidence="8 9">SB1</strain>
    </source>
</reference>
<keyword evidence="4" id="KW-0902">Two-component regulatory system</keyword>
<dbReference type="Gene3D" id="1.10.10.10">
    <property type="entry name" value="Winged helix-like DNA-binding domain superfamily/Winged helix DNA-binding domain"/>
    <property type="match status" value="1"/>
</dbReference>
<proteinExistence type="predicted"/>
<dbReference type="SUPFAM" id="SSF46894">
    <property type="entry name" value="C-terminal effector domain of the bipartite response regulators"/>
    <property type="match status" value="1"/>
</dbReference>
<sequence length="231" mass="25103">MSQTILIVDDDGDIRDVVRIALGQAGFQTKEAADGRAGLDAIARLKPDLVVLDIGLPEMDGLEVCRTVRVNSDVPILFLTAQGDEIDRIVGLEMGADDYLPKPFSPRELVARVKAILRRGGTAAEDQPLRHGVLEVDPSRHLCRVRGDIVTLTAREMDLLVKLMTRPDQVHSRPALVDAIYGVNVHVSDRTMDSHLRNLRAKLNAAGCGDSVETMHGIGIRMGPCSDVKSA</sequence>
<dbReference type="InterPro" id="IPR001789">
    <property type="entry name" value="Sig_transdc_resp-reg_receiver"/>
</dbReference>
<gene>
    <name evidence="8" type="primary">phoB_3</name>
    <name evidence="8" type="ORF">OSB_27020</name>
</gene>
<dbReference type="InterPro" id="IPR011006">
    <property type="entry name" value="CheY-like_superfamily"/>
</dbReference>
<keyword evidence="9" id="KW-1185">Reference proteome</keyword>
<dbReference type="GO" id="GO:0005829">
    <property type="term" value="C:cytosol"/>
    <property type="evidence" value="ECO:0007669"/>
    <property type="project" value="TreeGrafter"/>
</dbReference>
<dbReference type="InterPro" id="IPR039420">
    <property type="entry name" value="WalR-like"/>
</dbReference>
<dbReference type="GO" id="GO:0032993">
    <property type="term" value="C:protein-DNA complex"/>
    <property type="evidence" value="ECO:0007669"/>
    <property type="project" value="TreeGrafter"/>
</dbReference>
<dbReference type="InterPro" id="IPR036388">
    <property type="entry name" value="WH-like_DNA-bd_sf"/>
</dbReference>
<dbReference type="KEGG" id="otm:OSB_27020"/>
<dbReference type="Gene3D" id="3.40.50.2300">
    <property type="match status" value="1"/>
</dbReference>
<dbReference type="PROSITE" id="PS50110">
    <property type="entry name" value="RESPONSE_REGULATORY"/>
    <property type="match status" value="1"/>
</dbReference>
<dbReference type="PROSITE" id="PS51755">
    <property type="entry name" value="OMPR_PHOB"/>
    <property type="match status" value="1"/>
</dbReference>
<dbReference type="InterPro" id="IPR016032">
    <property type="entry name" value="Sig_transdc_resp-reg_C-effctor"/>
</dbReference>
<dbReference type="FunFam" id="3.40.50.2300:FF:000021">
    <property type="entry name" value="Two-component system response regulator KdpE"/>
    <property type="match status" value="1"/>
</dbReference>
<dbReference type="RefSeq" id="WP_049835452.1">
    <property type="nucleotide sequence ID" value="NZ_CP012160.1"/>
</dbReference>
<dbReference type="PANTHER" id="PTHR48111:SF59">
    <property type="entry name" value="TRANSCRIPTIONAL REGULATORY PROTEIN BAER"/>
    <property type="match status" value="1"/>
</dbReference>
<dbReference type="GO" id="GO:0000156">
    <property type="term" value="F:phosphorelay response regulator activity"/>
    <property type="evidence" value="ECO:0007669"/>
    <property type="project" value="TreeGrafter"/>
</dbReference>
<evidence type="ECO:0000256" key="1">
    <source>
        <dbReference type="ARBA" id="ARBA00004496"/>
    </source>
</evidence>
<keyword evidence="7" id="KW-0804">Transcription</keyword>
<evidence type="ECO:0000256" key="7">
    <source>
        <dbReference type="ARBA" id="ARBA00023163"/>
    </source>
</evidence>
<dbReference type="Gene3D" id="6.10.250.690">
    <property type="match status" value="1"/>
</dbReference>
<dbReference type="AlphaFoldDB" id="A0A0K0Y8L4"/>
<evidence type="ECO:0000256" key="2">
    <source>
        <dbReference type="ARBA" id="ARBA00022490"/>
    </source>
</evidence>
<dbReference type="OrthoDB" id="9802426at2"/>
<keyword evidence="5" id="KW-0805">Transcription regulation</keyword>
<evidence type="ECO:0000256" key="5">
    <source>
        <dbReference type="ARBA" id="ARBA00023015"/>
    </source>
</evidence>
<protein>
    <submittedName>
        <fullName evidence="8">Phosphate regulon transcriptional regulatory protein PhoB</fullName>
    </submittedName>
</protein>
<comment type="subcellular location">
    <subcellularLocation>
        <location evidence="1">Cytoplasm</location>
    </subcellularLocation>
</comment>
<dbReference type="Proteomes" id="UP000067444">
    <property type="component" value="Chromosome"/>
</dbReference>
<dbReference type="InterPro" id="IPR001867">
    <property type="entry name" value="OmpR/PhoB-type_DNA-bd"/>
</dbReference>
<dbReference type="Pfam" id="PF00486">
    <property type="entry name" value="Trans_reg_C"/>
    <property type="match status" value="1"/>
</dbReference>
<keyword evidence="3" id="KW-0597">Phosphoprotein</keyword>
<organism evidence="8 9">
    <name type="scientific">Octadecabacter temperatus</name>
    <dbReference type="NCBI Taxonomy" id="1458307"/>
    <lineage>
        <taxon>Bacteria</taxon>
        <taxon>Pseudomonadati</taxon>
        <taxon>Pseudomonadota</taxon>
        <taxon>Alphaproteobacteria</taxon>
        <taxon>Rhodobacterales</taxon>
        <taxon>Roseobacteraceae</taxon>
        <taxon>Octadecabacter</taxon>
    </lineage>
</organism>
<name>A0A0K0Y8L4_9RHOB</name>
<dbReference type="EMBL" id="CP012160">
    <property type="protein sequence ID" value="AKS47226.1"/>
    <property type="molecule type" value="Genomic_DNA"/>
</dbReference>
<dbReference type="GO" id="GO:0000987">
    <property type="term" value="F:cis-regulatory region sequence-specific DNA binding"/>
    <property type="evidence" value="ECO:0007669"/>
    <property type="project" value="UniProtKB-ARBA"/>
</dbReference>
<keyword evidence="6" id="KW-0238">DNA-binding</keyword>
<dbReference type="SUPFAM" id="SSF52172">
    <property type="entry name" value="CheY-like"/>
    <property type="match status" value="1"/>
</dbReference>
<dbReference type="PATRIC" id="fig|1458307.3.peg.2735"/>
<dbReference type="SMART" id="SM00862">
    <property type="entry name" value="Trans_reg_C"/>
    <property type="match status" value="1"/>
</dbReference>
<evidence type="ECO:0000256" key="4">
    <source>
        <dbReference type="ARBA" id="ARBA00023012"/>
    </source>
</evidence>
<keyword evidence="2" id="KW-0963">Cytoplasm</keyword>
<dbReference type="STRING" id="1458307.OSB_27020"/>
<evidence type="ECO:0000313" key="8">
    <source>
        <dbReference type="EMBL" id="AKS47226.1"/>
    </source>
</evidence>
<dbReference type="SMART" id="SM00448">
    <property type="entry name" value="REC"/>
    <property type="match status" value="1"/>
</dbReference>